<gene>
    <name evidence="3" type="ORF">B0A70_03045</name>
    <name evidence="4" type="ORF">SAMN05421796_102350</name>
</gene>
<evidence type="ECO:0000313" key="5">
    <source>
        <dbReference type="Proteomes" id="UP000186246"/>
    </source>
</evidence>
<dbReference type="Proteomes" id="UP000238314">
    <property type="component" value="Unassembled WGS sequence"/>
</dbReference>
<dbReference type="AlphaFoldDB" id="A0A1N7LIK1"/>
<feature type="domain" description="NrtR DNA-binding winged helix" evidence="2">
    <location>
        <begin position="185"/>
        <end position="243"/>
    </location>
</feature>
<dbReference type="SUPFAM" id="SSF55811">
    <property type="entry name" value="Nudix"/>
    <property type="match status" value="1"/>
</dbReference>
<name>A0A1N7LIK1_9FLAO</name>
<dbReference type="InterPro" id="IPR036390">
    <property type="entry name" value="WH_DNA-bd_sf"/>
</dbReference>
<dbReference type="CDD" id="cd18873">
    <property type="entry name" value="NUDIX_NadM_like"/>
    <property type="match status" value="1"/>
</dbReference>
<feature type="domain" description="Nudix hydrolase" evidence="1">
    <location>
        <begin position="25"/>
        <end position="165"/>
    </location>
</feature>
<reference evidence="3 6" key="1">
    <citation type="submission" date="2016-11" db="EMBL/GenBank/DDBJ databases">
        <title>Whole genomes of Flavobacteriaceae.</title>
        <authorList>
            <person name="Stine C."/>
            <person name="Li C."/>
            <person name="Tadesse D."/>
        </authorList>
    </citation>
    <scope>NUCLEOTIDE SEQUENCE [LARGE SCALE GENOMIC DNA]</scope>
    <source>
        <strain evidence="3 6">DSM 21068</strain>
    </source>
</reference>
<proteinExistence type="predicted"/>
<dbReference type="InterPro" id="IPR054105">
    <property type="entry name" value="WHD_NrtR"/>
</dbReference>
<dbReference type="OrthoDB" id="9786141at2"/>
<dbReference type="RefSeq" id="WP_076450719.1">
    <property type="nucleotide sequence ID" value="NZ_FTOJ01000002.1"/>
</dbReference>
<keyword evidence="3" id="KW-0378">Hydrolase</keyword>
<dbReference type="PANTHER" id="PTHR43736">
    <property type="entry name" value="ADP-RIBOSE PYROPHOSPHATASE"/>
    <property type="match status" value="1"/>
</dbReference>
<dbReference type="Gene3D" id="3.90.79.10">
    <property type="entry name" value="Nucleoside Triphosphate Pyrophosphohydrolase"/>
    <property type="match status" value="1"/>
</dbReference>
<evidence type="ECO:0000259" key="2">
    <source>
        <dbReference type="Pfam" id="PF21906"/>
    </source>
</evidence>
<dbReference type="PANTHER" id="PTHR43736:SF4">
    <property type="entry name" value="SLR1690 PROTEIN"/>
    <property type="match status" value="1"/>
</dbReference>
<evidence type="ECO:0000313" key="3">
    <source>
        <dbReference type="EMBL" id="PQA97651.1"/>
    </source>
</evidence>
<protein>
    <submittedName>
        <fullName evidence="3">NUDIX hydrolase</fullName>
    </submittedName>
</protein>
<evidence type="ECO:0000313" key="4">
    <source>
        <dbReference type="EMBL" id="SIS73633.1"/>
    </source>
</evidence>
<sequence length="262" mass="30800">MKTDHNKNIETLKELIDSKDFIPNVSVDCTIFGFHNGILKVLLLKYHDLDLYSLPGGFVFIDEDLRHAAARVLFERTHIKDIFLEQFHTFGRLNRTENNVHKTLIQNKGLQIPEDHWILQRFLTVGYCSLIDFSLANTFPDAFNETCDWFEVDNLPSMAFDHDRIINSGLEFLRHNIDTQVAASNLLPEKFTMKDLQSLYETILGESFRRNNFQRKILSMNMLERLEKLYDGSANKAPYLYKFIEKYHSKSKPYTFFEEETI</sequence>
<dbReference type="EMBL" id="FTOJ01000002">
    <property type="protein sequence ID" value="SIS73633.1"/>
    <property type="molecule type" value="Genomic_DNA"/>
</dbReference>
<dbReference type="STRING" id="551459.SAMN05421796_102350"/>
<reference evidence="5" key="2">
    <citation type="submission" date="2017-01" db="EMBL/GenBank/DDBJ databases">
        <authorList>
            <person name="Varghese N."/>
            <person name="Submissions S."/>
        </authorList>
    </citation>
    <scope>NUCLEOTIDE SEQUENCE [LARGE SCALE GENOMIC DNA]</scope>
    <source>
        <strain evidence="5">DSM 21068</strain>
    </source>
</reference>
<keyword evidence="6" id="KW-1185">Reference proteome</keyword>
<dbReference type="InterPro" id="IPR036388">
    <property type="entry name" value="WH-like_DNA-bd_sf"/>
</dbReference>
<dbReference type="GO" id="GO:0016787">
    <property type="term" value="F:hydrolase activity"/>
    <property type="evidence" value="ECO:0007669"/>
    <property type="project" value="UniProtKB-KW"/>
</dbReference>
<evidence type="ECO:0000259" key="1">
    <source>
        <dbReference type="Pfam" id="PF00293"/>
    </source>
</evidence>
<dbReference type="SUPFAM" id="SSF46785">
    <property type="entry name" value="Winged helix' DNA-binding domain"/>
    <property type="match status" value="1"/>
</dbReference>
<dbReference type="InterPro" id="IPR000086">
    <property type="entry name" value="NUDIX_hydrolase_dom"/>
</dbReference>
<dbReference type="InterPro" id="IPR015797">
    <property type="entry name" value="NUDIX_hydrolase-like_dom_sf"/>
</dbReference>
<evidence type="ECO:0000313" key="6">
    <source>
        <dbReference type="Proteomes" id="UP000238314"/>
    </source>
</evidence>
<accession>A0A1N7LIK1</accession>
<reference evidence="4" key="3">
    <citation type="submission" date="2017-01" db="EMBL/GenBank/DDBJ databases">
        <authorList>
            <person name="Mah S.A."/>
            <person name="Swanson W.J."/>
            <person name="Moy G.W."/>
            <person name="Vacquier V.D."/>
        </authorList>
    </citation>
    <scope>NUCLEOTIDE SEQUENCE [LARGE SCALE GENOMIC DNA]</scope>
    <source>
        <strain evidence="4">DSM 21068</strain>
    </source>
</reference>
<dbReference type="Proteomes" id="UP000186246">
    <property type="component" value="Unassembled WGS sequence"/>
</dbReference>
<organism evidence="4 5">
    <name type="scientific">Chryseobacterium piscicola</name>
    <dbReference type="NCBI Taxonomy" id="551459"/>
    <lineage>
        <taxon>Bacteria</taxon>
        <taxon>Pseudomonadati</taxon>
        <taxon>Bacteroidota</taxon>
        <taxon>Flavobacteriia</taxon>
        <taxon>Flavobacteriales</taxon>
        <taxon>Weeksellaceae</taxon>
        <taxon>Chryseobacterium group</taxon>
        <taxon>Chryseobacterium</taxon>
    </lineage>
</organism>
<dbReference type="Gene3D" id="1.10.10.10">
    <property type="entry name" value="Winged helix-like DNA-binding domain superfamily/Winged helix DNA-binding domain"/>
    <property type="match status" value="1"/>
</dbReference>
<dbReference type="EMBL" id="MUGO01000002">
    <property type="protein sequence ID" value="PQA97651.1"/>
    <property type="molecule type" value="Genomic_DNA"/>
</dbReference>
<dbReference type="Pfam" id="PF00293">
    <property type="entry name" value="NUDIX"/>
    <property type="match status" value="1"/>
</dbReference>
<dbReference type="Pfam" id="PF21906">
    <property type="entry name" value="WHD_NrtR"/>
    <property type="match status" value="1"/>
</dbReference>